<protein>
    <submittedName>
        <fullName evidence="1">Uncharacterized protein</fullName>
    </submittedName>
</protein>
<feature type="non-terminal residue" evidence="1">
    <location>
        <position position="110"/>
    </location>
</feature>
<feature type="non-terminal residue" evidence="1">
    <location>
        <position position="1"/>
    </location>
</feature>
<organism evidence="1 2">
    <name type="scientific">Pristionchus mayeri</name>
    <dbReference type="NCBI Taxonomy" id="1317129"/>
    <lineage>
        <taxon>Eukaryota</taxon>
        <taxon>Metazoa</taxon>
        <taxon>Ecdysozoa</taxon>
        <taxon>Nematoda</taxon>
        <taxon>Chromadorea</taxon>
        <taxon>Rhabditida</taxon>
        <taxon>Rhabditina</taxon>
        <taxon>Diplogasteromorpha</taxon>
        <taxon>Diplogasteroidea</taxon>
        <taxon>Neodiplogasteridae</taxon>
        <taxon>Pristionchus</taxon>
    </lineage>
</organism>
<sequence>TESSIHLRVEGGRAPRDFARTADQIASYTSSSIGIFRESCSILSYSSKNLLIAGKSFRALKVLTVACLDCSSDMPGRLFSLALLNSHNFCSNCDCGIEEKSAAGAATSFL</sequence>
<keyword evidence="2" id="KW-1185">Reference proteome</keyword>
<dbReference type="EMBL" id="BTRK01000005">
    <property type="protein sequence ID" value="GMR52508.1"/>
    <property type="molecule type" value="Genomic_DNA"/>
</dbReference>
<name>A0AAN5CX86_9BILA</name>
<dbReference type="AlphaFoldDB" id="A0AAN5CX86"/>
<evidence type="ECO:0000313" key="2">
    <source>
        <dbReference type="Proteomes" id="UP001328107"/>
    </source>
</evidence>
<proteinExistence type="predicted"/>
<comment type="caution">
    <text evidence="1">The sequence shown here is derived from an EMBL/GenBank/DDBJ whole genome shotgun (WGS) entry which is preliminary data.</text>
</comment>
<gene>
    <name evidence="1" type="ORF">PMAYCL1PPCAC_22703</name>
</gene>
<reference evidence="2" key="1">
    <citation type="submission" date="2022-10" db="EMBL/GenBank/DDBJ databases">
        <title>Genome assembly of Pristionchus species.</title>
        <authorList>
            <person name="Yoshida K."/>
            <person name="Sommer R.J."/>
        </authorList>
    </citation>
    <scope>NUCLEOTIDE SEQUENCE [LARGE SCALE GENOMIC DNA]</scope>
    <source>
        <strain evidence="2">RS5460</strain>
    </source>
</reference>
<accession>A0AAN5CX86</accession>
<dbReference type="Proteomes" id="UP001328107">
    <property type="component" value="Unassembled WGS sequence"/>
</dbReference>
<evidence type="ECO:0000313" key="1">
    <source>
        <dbReference type="EMBL" id="GMR52508.1"/>
    </source>
</evidence>